<evidence type="ECO:0000313" key="7">
    <source>
        <dbReference type="Proteomes" id="UP000561438"/>
    </source>
</evidence>
<comment type="cofactor">
    <cofactor evidence="1">
        <name>Mg(2+)</name>
        <dbReference type="ChEBI" id="CHEBI:18420"/>
    </cofactor>
</comment>
<evidence type="ECO:0000256" key="3">
    <source>
        <dbReference type="ARBA" id="ARBA00022723"/>
    </source>
</evidence>
<evidence type="ECO:0000256" key="5">
    <source>
        <dbReference type="ARBA" id="ARBA00022842"/>
    </source>
</evidence>
<dbReference type="GO" id="GO:0006796">
    <property type="term" value="P:phosphate-containing compound metabolic process"/>
    <property type="evidence" value="ECO:0007669"/>
    <property type="project" value="InterPro"/>
</dbReference>
<dbReference type="AlphaFoldDB" id="A0A850HD92"/>
<evidence type="ECO:0000256" key="4">
    <source>
        <dbReference type="ARBA" id="ARBA00022801"/>
    </source>
</evidence>
<evidence type="ECO:0000256" key="1">
    <source>
        <dbReference type="ARBA" id="ARBA00001946"/>
    </source>
</evidence>
<comment type="caution">
    <text evidence="6">The sequence shown here is derived from an EMBL/GenBank/DDBJ whole genome shotgun (WGS) entry which is preliminary data.</text>
</comment>
<dbReference type="RefSeq" id="WP_176267448.1">
    <property type="nucleotide sequence ID" value="NZ_JABWGV010000003.1"/>
</dbReference>
<keyword evidence="5" id="KW-0460">Magnesium</keyword>
<dbReference type="GO" id="GO:0005737">
    <property type="term" value="C:cytoplasm"/>
    <property type="evidence" value="ECO:0007669"/>
    <property type="project" value="InterPro"/>
</dbReference>
<keyword evidence="7" id="KW-1185">Reference proteome</keyword>
<keyword evidence="3" id="KW-0479">Metal-binding</keyword>
<evidence type="ECO:0000313" key="6">
    <source>
        <dbReference type="EMBL" id="NVD45119.1"/>
    </source>
</evidence>
<dbReference type="GO" id="GO:0000287">
    <property type="term" value="F:magnesium ion binding"/>
    <property type="evidence" value="ECO:0007669"/>
    <property type="project" value="InterPro"/>
</dbReference>
<dbReference type="Pfam" id="PF00719">
    <property type="entry name" value="Pyrophosphatase"/>
    <property type="match status" value="1"/>
</dbReference>
<dbReference type="EC" id="3.6.1.1" evidence="2"/>
<proteinExistence type="predicted"/>
<accession>A0A850HD92</accession>
<dbReference type="GO" id="GO:0004427">
    <property type="term" value="F:inorganic diphosphate phosphatase activity"/>
    <property type="evidence" value="ECO:0007669"/>
    <property type="project" value="UniProtKB-EC"/>
</dbReference>
<evidence type="ECO:0000256" key="2">
    <source>
        <dbReference type="ARBA" id="ARBA00012146"/>
    </source>
</evidence>
<dbReference type="InterPro" id="IPR008162">
    <property type="entry name" value="Pyrophosphatase"/>
</dbReference>
<organism evidence="6 7">
    <name type="scientific">Qipengyuania atrilutea</name>
    <dbReference type="NCBI Taxonomy" id="2744473"/>
    <lineage>
        <taxon>Bacteria</taxon>
        <taxon>Pseudomonadati</taxon>
        <taxon>Pseudomonadota</taxon>
        <taxon>Alphaproteobacteria</taxon>
        <taxon>Sphingomonadales</taxon>
        <taxon>Erythrobacteraceae</taxon>
        <taxon>Qipengyuania</taxon>
    </lineage>
</organism>
<dbReference type="EMBL" id="JABWGV010000003">
    <property type="protein sequence ID" value="NVD45119.1"/>
    <property type="molecule type" value="Genomic_DNA"/>
</dbReference>
<name>A0A850HD92_9SPHN</name>
<keyword evidence="4" id="KW-0378">Hydrolase</keyword>
<dbReference type="Gene3D" id="3.90.80.10">
    <property type="entry name" value="Inorganic pyrophosphatase"/>
    <property type="match status" value="1"/>
</dbReference>
<protein>
    <recommendedName>
        <fullName evidence="2">inorganic diphosphatase</fullName>
        <ecNumber evidence="2">3.6.1.1</ecNumber>
    </recommendedName>
</protein>
<dbReference type="SUPFAM" id="SSF50324">
    <property type="entry name" value="Inorganic pyrophosphatase"/>
    <property type="match status" value="1"/>
</dbReference>
<reference evidence="6 7" key="1">
    <citation type="submission" date="2020-06" db="EMBL/GenBank/DDBJ databases">
        <title>Altererythrobacter sp. HHU K3-1.</title>
        <authorList>
            <person name="Zhang D."/>
            <person name="Xue H."/>
        </authorList>
    </citation>
    <scope>NUCLEOTIDE SEQUENCE [LARGE SCALE GENOMIC DNA]</scope>
    <source>
        <strain evidence="6 7">HHU K3-1</strain>
    </source>
</reference>
<gene>
    <name evidence="6" type="ORF">HUV48_08810</name>
</gene>
<sequence length="181" mass="19874">MIDAEHLARLPARDENGLLHAFIECPKGNTHKIDLDKKLGIFRWAIELPKGLSFPANFGFIPATLADDGDALDVMVLTGGPLPSGTVVGVRPVAILRMQQEEGGEMVRNDRLVGVPPLSQTFGEIERLGELHETMMWELGVFFRTYNELIGRKVEILEPGDETEAAELAERAIAAKVEAES</sequence>
<dbReference type="PANTHER" id="PTHR10286">
    <property type="entry name" value="INORGANIC PYROPHOSPHATASE"/>
    <property type="match status" value="1"/>
</dbReference>
<dbReference type="Proteomes" id="UP000561438">
    <property type="component" value="Unassembled WGS sequence"/>
</dbReference>
<dbReference type="InterPro" id="IPR036649">
    <property type="entry name" value="Pyrophosphatase_sf"/>
</dbReference>